<accession>A0AAE0TJQ1</accession>
<keyword evidence="4" id="KW-1185">Reference proteome</keyword>
<keyword evidence="2" id="KW-0472">Membrane</keyword>
<evidence type="ECO:0000256" key="2">
    <source>
        <dbReference type="SAM" id="Phobius"/>
    </source>
</evidence>
<gene>
    <name evidence="3" type="ORF">CHS0354_016467</name>
</gene>
<dbReference type="Gene3D" id="1.20.1070.10">
    <property type="entry name" value="Rhodopsin 7-helix transmembrane proteins"/>
    <property type="match status" value="1"/>
</dbReference>
<dbReference type="Proteomes" id="UP001195483">
    <property type="component" value="Unassembled WGS sequence"/>
</dbReference>
<proteinExistence type="predicted"/>
<feature type="region of interest" description="Disordered" evidence="1">
    <location>
        <begin position="165"/>
        <end position="193"/>
    </location>
</feature>
<comment type="caution">
    <text evidence="3">The sequence shown here is derived from an EMBL/GenBank/DDBJ whole genome shotgun (WGS) entry which is preliminary data.</text>
</comment>
<dbReference type="SUPFAM" id="SSF81321">
    <property type="entry name" value="Family A G protein-coupled receptor-like"/>
    <property type="match status" value="1"/>
</dbReference>
<name>A0AAE0TJQ1_9BIVA</name>
<keyword evidence="2" id="KW-0812">Transmembrane</keyword>
<dbReference type="AlphaFoldDB" id="A0AAE0TJQ1"/>
<sequence>MAMPNVTNNQDLLEQLHYEATRVLIPTIVYVAVLLILGAMGNSCVIFYYRFKAKYTPHSYFILVLAVFDFCLCALCMPMEILELRPVYRVFLFGVLASSPILFFHNIIRVNVTSLQHYEVEQAQKGFRKTKIDSLCFVSKGSIGDLNRISLEYVKDGQNTISLRRMNSKSTSHSSERNSNTSRRAGNDKTRTALEVDFQEPTSHVAKSSNDDESNKISYIHNTKNCERTDNEIDVIRESGTLHMKGESQRNLETKDKSGFQTPSRTFDLQSRKFTLSMLLLRSLSLPDNMARYGG</sequence>
<feature type="transmembrane region" description="Helical" evidence="2">
    <location>
        <begin position="23"/>
        <end position="48"/>
    </location>
</feature>
<reference evidence="3" key="2">
    <citation type="journal article" date="2021" name="Genome Biol. Evol.">
        <title>Developing a high-quality reference genome for a parasitic bivalve with doubly uniparental inheritance (Bivalvia: Unionida).</title>
        <authorList>
            <person name="Smith C.H."/>
        </authorList>
    </citation>
    <scope>NUCLEOTIDE SEQUENCE</scope>
    <source>
        <strain evidence="3">CHS0354</strain>
        <tissue evidence="3">Mantle</tissue>
    </source>
</reference>
<protein>
    <recommendedName>
        <fullName evidence="5">G-protein coupled receptors family 1 profile domain-containing protein</fullName>
    </recommendedName>
</protein>
<keyword evidence="2" id="KW-1133">Transmembrane helix</keyword>
<feature type="compositionally biased region" description="Polar residues" evidence="1">
    <location>
        <begin position="168"/>
        <end position="184"/>
    </location>
</feature>
<dbReference type="EMBL" id="JAEAOA010001017">
    <property type="protein sequence ID" value="KAK3611531.1"/>
    <property type="molecule type" value="Genomic_DNA"/>
</dbReference>
<evidence type="ECO:0008006" key="5">
    <source>
        <dbReference type="Google" id="ProtNLM"/>
    </source>
</evidence>
<feature type="transmembrane region" description="Helical" evidence="2">
    <location>
        <begin position="60"/>
        <end position="81"/>
    </location>
</feature>
<organism evidence="3 4">
    <name type="scientific">Potamilus streckersoni</name>
    <dbReference type="NCBI Taxonomy" id="2493646"/>
    <lineage>
        <taxon>Eukaryota</taxon>
        <taxon>Metazoa</taxon>
        <taxon>Spiralia</taxon>
        <taxon>Lophotrochozoa</taxon>
        <taxon>Mollusca</taxon>
        <taxon>Bivalvia</taxon>
        <taxon>Autobranchia</taxon>
        <taxon>Heteroconchia</taxon>
        <taxon>Palaeoheterodonta</taxon>
        <taxon>Unionida</taxon>
        <taxon>Unionoidea</taxon>
        <taxon>Unionidae</taxon>
        <taxon>Ambleminae</taxon>
        <taxon>Lampsilini</taxon>
        <taxon>Potamilus</taxon>
    </lineage>
</organism>
<feature type="transmembrane region" description="Helical" evidence="2">
    <location>
        <begin position="87"/>
        <end position="108"/>
    </location>
</feature>
<evidence type="ECO:0000313" key="4">
    <source>
        <dbReference type="Proteomes" id="UP001195483"/>
    </source>
</evidence>
<evidence type="ECO:0000256" key="1">
    <source>
        <dbReference type="SAM" id="MobiDB-lite"/>
    </source>
</evidence>
<reference evidence="3" key="3">
    <citation type="submission" date="2023-05" db="EMBL/GenBank/DDBJ databases">
        <authorList>
            <person name="Smith C.H."/>
        </authorList>
    </citation>
    <scope>NUCLEOTIDE SEQUENCE</scope>
    <source>
        <strain evidence="3">CHS0354</strain>
        <tissue evidence="3">Mantle</tissue>
    </source>
</reference>
<reference evidence="3" key="1">
    <citation type="journal article" date="2021" name="Genome Biol. Evol.">
        <title>A High-Quality Reference Genome for a Parasitic Bivalve with Doubly Uniparental Inheritance (Bivalvia: Unionida).</title>
        <authorList>
            <person name="Smith C.H."/>
        </authorList>
    </citation>
    <scope>NUCLEOTIDE SEQUENCE</scope>
    <source>
        <strain evidence="3">CHS0354</strain>
    </source>
</reference>
<evidence type="ECO:0000313" key="3">
    <source>
        <dbReference type="EMBL" id="KAK3611531.1"/>
    </source>
</evidence>